<feature type="transmembrane region" description="Helical" evidence="1">
    <location>
        <begin position="151"/>
        <end position="168"/>
    </location>
</feature>
<keyword evidence="1" id="KW-1133">Transmembrane helix</keyword>
<dbReference type="EMBL" id="MN740374">
    <property type="protein sequence ID" value="QHU03305.1"/>
    <property type="molecule type" value="Genomic_DNA"/>
</dbReference>
<keyword evidence="1" id="KW-0812">Transmembrane</keyword>
<sequence length="170" mass="19905">MSNCKVFNCTCQGLSDKYGTHHRVTWGKAPRYARNWWSRNSCKTRPSCPKCPKQYNLSPYKSDNYSQANNTIIRAREIFEILMLKYKDVLNTQRVHELLLTKQNDLLKIKNQTIDKHNKTISHNDSTNYVNQRNMMYNTPNDILSVKTIKILKLILLILGIAVIYLLAKR</sequence>
<proteinExistence type="predicted"/>
<accession>A0A6C0JBW2</accession>
<organism evidence="2">
    <name type="scientific">viral metagenome</name>
    <dbReference type="NCBI Taxonomy" id="1070528"/>
    <lineage>
        <taxon>unclassified sequences</taxon>
        <taxon>metagenomes</taxon>
        <taxon>organismal metagenomes</taxon>
    </lineage>
</organism>
<dbReference type="AlphaFoldDB" id="A0A6C0JBW2"/>
<reference evidence="2" key="1">
    <citation type="journal article" date="2020" name="Nature">
        <title>Giant virus diversity and host interactions through global metagenomics.</title>
        <authorList>
            <person name="Schulz F."/>
            <person name="Roux S."/>
            <person name="Paez-Espino D."/>
            <person name="Jungbluth S."/>
            <person name="Walsh D.A."/>
            <person name="Denef V.J."/>
            <person name="McMahon K.D."/>
            <person name="Konstantinidis K.T."/>
            <person name="Eloe-Fadrosh E.A."/>
            <person name="Kyrpides N.C."/>
            <person name="Woyke T."/>
        </authorList>
    </citation>
    <scope>NUCLEOTIDE SEQUENCE</scope>
    <source>
        <strain evidence="2">GVMAG-M-3300026093-6</strain>
    </source>
</reference>
<keyword evidence="1" id="KW-0472">Membrane</keyword>
<name>A0A6C0JBW2_9ZZZZ</name>
<evidence type="ECO:0000256" key="1">
    <source>
        <dbReference type="SAM" id="Phobius"/>
    </source>
</evidence>
<evidence type="ECO:0000313" key="2">
    <source>
        <dbReference type="EMBL" id="QHU03305.1"/>
    </source>
</evidence>
<protein>
    <submittedName>
        <fullName evidence="2">Uncharacterized protein</fullName>
    </submittedName>
</protein>